<dbReference type="SUPFAM" id="SSF55957">
    <property type="entry name" value="Phosphoglucomutase, C-terminal domain"/>
    <property type="match status" value="1"/>
</dbReference>
<dbReference type="InterPro" id="IPR005843">
    <property type="entry name" value="A-D-PHexomutase_C"/>
</dbReference>
<evidence type="ECO:0000313" key="2">
    <source>
        <dbReference type="EMBL" id="SHJ68554.1"/>
    </source>
</evidence>
<reference evidence="3" key="1">
    <citation type="submission" date="2016-11" db="EMBL/GenBank/DDBJ databases">
        <authorList>
            <person name="Varghese N."/>
            <person name="Submissions S."/>
        </authorList>
    </citation>
    <scope>NUCLEOTIDE SEQUENCE [LARGE SCALE GENOMIC DNA]</scope>
    <source>
        <strain evidence="3">DSM 16057</strain>
    </source>
</reference>
<name>A0A1M6LBK9_9FIRM</name>
<dbReference type="AlphaFoldDB" id="A0A1M6LBK9"/>
<sequence>MVKYVIESFRKEGHEVIDVGGARIQFPSGWGLVRASNTQPVLVARCEARSLAELEEIADKLKNTLICAGVKEFQWDFPAEE</sequence>
<evidence type="ECO:0000259" key="1">
    <source>
        <dbReference type="Pfam" id="PF00408"/>
    </source>
</evidence>
<keyword evidence="3" id="KW-1185">Reference proteome</keyword>
<dbReference type="STRING" id="1121432.SAMN02745219_03104"/>
<dbReference type="Gene3D" id="3.30.310.50">
    <property type="entry name" value="Alpha-D-phosphohexomutase, C-terminal domain"/>
    <property type="match status" value="1"/>
</dbReference>
<evidence type="ECO:0000313" key="3">
    <source>
        <dbReference type="Proteomes" id="UP000184529"/>
    </source>
</evidence>
<protein>
    <submittedName>
        <fullName evidence="2">Phosphoglucomutase/phosphomannomutase, C-terminal domain</fullName>
    </submittedName>
</protein>
<dbReference type="Pfam" id="PF00408">
    <property type="entry name" value="PGM_PMM_IV"/>
    <property type="match status" value="1"/>
</dbReference>
<accession>A0A1M6LBK9</accession>
<gene>
    <name evidence="2" type="ORF">SAMN02745219_03104</name>
</gene>
<organism evidence="2 3">
    <name type="scientific">Desulfofundulus thermosubterraneus DSM 16057</name>
    <dbReference type="NCBI Taxonomy" id="1121432"/>
    <lineage>
        <taxon>Bacteria</taxon>
        <taxon>Bacillati</taxon>
        <taxon>Bacillota</taxon>
        <taxon>Clostridia</taxon>
        <taxon>Eubacteriales</taxon>
        <taxon>Peptococcaceae</taxon>
        <taxon>Desulfofundulus</taxon>
    </lineage>
</organism>
<dbReference type="Proteomes" id="UP000184529">
    <property type="component" value="Unassembled WGS sequence"/>
</dbReference>
<feature type="domain" description="Alpha-D-phosphohexomutase C-terminal" evidence="1">
    <location>
        <begin position="19"/>
        <end position="61"/>
    </location>
</feature>
<dbReference type="GO" id="GO:0016868">
    <property type="term" value="F:intramolecular phosphotransferase activity"/>
    <property type="evidence" value="ECO:0007669"/>
    <property type="project" value="InterPro"/>
</dbReference>
<dbReference type="InterPro" id="IPR036900">
    <property type="entry name" value="A-D-PHexomutase_C_sf"/>
</dbReference>
<dbReference type="EMBL" id="FQZM01000049">
    <property type="protein sequence ID" value="SHJ68554.1"/>
    <property type="molecule type" value="Genomic_DNA"/>
</dbReference>
<proteinExistence type="predicted"/>